<dbReference type="InterPro" id="IPR029069">
    <property type="entry name" value="HotDog_dom_sf"/>
</dbReference>
<evidence type="ECO:0000256" key="3">
    <source>
        <dbReference type="ARBA" id="ARBA00022801"/>
    </source>
</evidence>
<keyword evidence="3" id="KW-0378">Hydrolase</keyword>
<reference evidence="10 11" key="2">
    <citation type="submission" date="2018-02" db="EMBL/GenBank/DDBJ databases">
        <title>Whole genome sequencing analysis of Streptococcus pluranimalium isolated from cattle infected mastitis in China.</title>
        <authorList>
            <person name="Zhang J.-R."/>
            <person name="Hu G.-Z."/>
        </authorList>
    </citation>
    <scope>NUCLEOTIDE SEQUENCE [LARGE SCALE GENOMIC DNA]</scope>
    <source>
        <strain evidence="10 11">TH11417</strain>
    </source>
</reference>
<feature type="domain" description="Acyl-ACP thioesterase-like C-terminal" evidence="9">
    <location>
        <begin position="150"/>
        <end position="240"/>
    </location>
</feature>
<keyword evidence="11" id="KW-1185">Reference proteome</keyword>
<evidence type="ECO:0000313" key="11">
    <source>
        <dbReference type="Proteomes" id="UP000238956"/>
    </source>
</evidence>
<dbReference type="PANTHER" id="PTHR31727">
    <property type="entry name" value="OLEOYL-ACYL CARRIER PROTEIN THIOESTERASE 1, CHLOROPLASTIC"/>
    <property type="match status" value="1"/>
</dbReference>
<name>A0A2L0D4D6_9STRE</name>
<keyword evidence="7" id="KW-0275">Fatty acid biosynthesis</keyword>
<keyword evidence="5" id="KW-0809">Transit peptide</keyword>
<dbReference type="GeneID" id="98393457"/>
<dbReference type="Proteomes" id="UP000238956">
    <property type="component" value="Chromosome"/>
</dbReference>
<accession>A0A2L0D4D6</accession>
<keyword evidence="4" id="KW-0276">Fatty acid metabolism</keyword>
<dbReference type="Pfam" id="PF01643">
    <property type="entry name" value="Acyl-ACP_TE"/>
    <property type="match status" value="1"/>
</dbReference>
<evidence type="ECO:0000256" key="2">
    <source>
        <dbReference type="ARBA" id="ARBA00022516"/>
    </source>
</evidence>
<comment type="similarity">
    <text evidence="1">Belongs to the acyl-ACP thioesterase family.</text>
</comment>
<evidence type="ECO:0000256" key="5">
    <source>
        <dbReference type="ARBA" id="ARBA00022946"/>
    </source>
</evidence>
<evidence type="ECO:0000256" key="4">
    <source>
        <dbReference type="ARBA" id="ARBA00022832"/>
    </source>
</evidence>
<dbReference type="EMBL" id="CP025536">
    <property type="protein sequence ID" value="AUW96688.1"/>
    <property type="molecule type" value="Genomic_DNA"/>
</dbReference>
<sequence length="246" mass="28708">MGKRYRITYEIPFYETDVNHCVKLPHLLSVALQVSGMQSAELGVSDQYVLDTYGLVWVITDYNISIERLPRFAEKITIETEARSYNKLFCYRDFDIFGQDGQKMMTIATTFVLIDFETRKVAPVPAELIAIYDSEFIKKIKRGPKYPVLENAAKTDYHVRYFDLDMNGHVNNSKYLDWIYDVMPIDFLKTHYPKHIDLKYVKEIHYGRDIVSEVLLEDRISRHQITTEGQINAQALIEWSAVSEEA</sequence>
<evidence type="ECO:0000256" key="7">
    <source>
        <dbReference type="ARBA" id="ARBA00023160"/>
    </source>
</evidence>
<dbReference type="InterPro" id="IPR045023">
    <property type="entry name" value="FATA/B"/>
</dbReference>
<dbReference type="AlphaFoldDB" id="A0A2L0D4D6"/>
<dbReference type="CDD" id="cd00586">
    <property type="entry name" value="4HBT"/>
    <property type="match status" value="1"/>
</dbReference>
<dbReference type="InterPro" id="IPR049427">
    <property type="entry name" value="Acyl-ACP_TE_C"/>
</dbReference>
<dbReference type="GO" id="GO:0016297">
    <property type="term" value="F:fatty acyl-[ACP] hydrolase activity"/>
    <property type="evidence" value="ECO:0007669"/>
    <property type="project" value="InterPro"/>
</dbReference>
<dbReference type="Gene3D" id="3.10.129.10">
    <property type="entry name" value="Hotdog Thioesterase"/>
    <property type="match status" value="1"/>
</dbReference>
<dbReference type="GO" id="GO:0000036">
    <property type="term" value="F:acyl carrier activity"/>
    <property type="evidence" value="ECO:0007669"/>
    <property type="project" value="TreeGrafter"/>
</dbReference>
<protein>
    <submittedName>
        <fullName evidence="10">Acyl-[acyl-carrier-protein] thioesterase</fullName>
    </submittedName>
</protein>
<feature type="domain" description="Acyl-ACP thioesterase N-terminal hotdog" evidence="8">
    <location>
        <begin position="2"/>
        <end position="132"/>
    </location>
</feature>
<keyword evidence="6" id="KW-0443">Lipid metabolism</keyword>
<proteinExistence type="inferred from homology"/>
<dbReference type="PANTHER" id="PTHR31727:SF6">
    <property type="entry name" value="OLEOYL-ACYL CARRIER PROTEIN THIOESTERASE 1, CHLOROPLASTIC"/>
    <property type="match status" value="1"/>
</dbReference>
<dbReference type="SUPFAM" id="SSF54637">
    <property type="entry name" value="Thioesterase/thiol ester dehydrase-isomerase"/>
    <property type="match status" value="2"/>
</dbReference>
<evidence type="ECO:0000256" key="1">
    <source>
        <dbReference type="ARBA" id="ARBA00006500"/>
    </source>
</evidence>
<dbReference type="Pfam" id="PF20791">
    <property type="entry name" value="Acyl-ACP_TE_C"/>
    <property type="match status" value="1"/>
</dbReference>
<evidence type="ECO:0000259" key="9">
    <source>
        <dbReference type="Pfam" id="PF20791"/>
    </source>
</evidence>
<dbReference type="OrthoDB" id="9801517at2"/>
<evidence type="ECO:0000313" key="10">
    <source>
        <dbReference type="EMBL" id="AUW96688.1"/>
    </source>
</evidence>
<dbReference type="KEGG" id="splr:C0J00_05975"/>
<gene>
    <name evidence="10" type="ORF">C0J00_05975</name>
</gene>
<dbReference type="InterPro" id="IPR002864">
    <property type="entry name" value="Acyl-ACP_thioesterase_NHD"/>
</dbReference>
<dbReference type="RefSeq" id="WP_104968015.1">
    <property type="nucleotide sequence ID" value="NZ_CP025536.1"/>
</dbReference>
<organism evidence="10 11">
    <name type="scientific">Streptococcus pluranimalium</name>
    <dbReference type="NCBI Taxonomy" id="82348"/>
    <lineage>
        <taxon>Bacteria</taxon>
        <taxon>Bacillati</taxon>
        <taxon>Bacillota</taxon>
        <taxon>Bacilli</taxon>
        <taxon>Lactobacillales</taxon>
        <taxon>Streptococcaceae</taxon>
        <taxon>Streptococcus</taxon>
    </lineage>
</organism>
<evidence type="ECO:0000259" key="8">
    <source>
        <dbReference type="Pfam" id="PF01643"/>
    </source>
</evidence>
<reference evidence="10 11" key="1">
    <citation type="submission" date="2017-12" db="EMBL/GenBank/DDBJ databases">
        <authorList>
            <person name="Hurst M.R.H."/>
        </authorList>
    </citation>
    <scope>NUCLEOTIDE SEQUENCE [LARGE SCALE GENOMIC DNA]</scope>
    <source>
        <strain evidence="10 11">TH11417</strain>
    </source>
</reference>
<keyword evidence="2" id="KW-0444">Lipid biosynthesis</keyword>
<evidence type="ECO:0000256" key="6">
    <source>
        <dbReference type="ARBA" id="ARBA00023098"/>
    </source>
</evidence>